<evidence type="ECO:0000259" key="6">
    <source>
        <dbReference type="Pfam" id="PF02631"/>
    </source>
</evidence>
<dbReference type="InterPro" id="IPR003783">
    <property type="entry name" value="Regulatory_RecX"/>
</dbReference>
<dbReference type="Gene3D" id="1.10.10.10">
    <property type="entry name" value="Winged helix-like DNA-binding domain superfamily/Winged helix DNA-binding domain"/>
    <property type="match status" value="3"/>
</dbReference>
<evidence type="ECO:0000256" key="1">
    <source>
        <dbReference type="ARBA" id="ARBA00004496"/>
    </source>
</evidence>
<reference evidence="8" key="2">
    <citation type="journal article" date="2021" name="PeerJ">
        <title>Extensive microbial diversity within the chicken gut microbiome revealed by metagenomics and culture.</title>
        <authorList>
            <person name="Gilroy R."/>
            <person name="Ravi A."/>
            <person name="Getino M."/>
            <person name="Pursley I."/>
            <person name="Horton D.L."/>
            <person name="Alikhan N.F."/>
            <person name="Baker D."/>
            <person name="Gharbi K."/>
            <person name="Hall N."/>
            <person name="Watson M."/>
            <person name="Adriaenssens E.M."/>
            <person name="Foster-Nyarko E."/>
            <person name="Jarju S."/>
            <person name="Secka A."/>
            <person name="Antonio M."/>
            <person name="Oren A."/>
            <person name="Chaudhuri R.R."/>
            <person name="La Ragione R."/>
            <person name="Hildebrand F."/>
            <person name="Pallen M.J."/>
        </authorList>
    </citation>
    <scope>NUCLEOTIDE SEQUENCE</scope>
    <source>
        <strain evidence="8">ChiHjej9B8-7071</strain>
    </source>
</reference>
<evidence type="ECO:0000256" key="4">
    <source>
        <dbReference type="ARBA" id="ARBA00022490"/>
    </source>
</evidence>
<feature type="domain" description="RecX second three-helical" evidence="6">
    <location>
        <begin position="107"/>
        <end position="147"/>
    </location>
</feature>
<dbReference type="Pfam" id="PF02631">
    <property type="entry name" value="RecX_HTH2"/>
    <property type="match status" value="1"/>
</dbReference>
<organism evidence="8 9">
    <name type="scientific">Candidatus Avoscillospira stercoripullorum</name>
    <dbReference type="NCBI Taxonomy" id="2840709"/>
    <lineage>
        <taxon>Bacteria</taxon>
        <taxon>Bacillati</taxon>
        <taxon>Bacillota</taxon>
        <taxon>Clostridia</taxon>
        <taxon>Eubacteriales</taxon>
        <taxon>Oscillospiraceae</taxon>
        <taxon>Oscillospiraceae incertae sedis</taxon>
        <taxon>Candidatus Avoscillospira</taxon>
    </lineage>
</organism>
<keyword evidence="4 5" id="KW-0963">Cytoplasm</keyword>
<gene>
    <name evidence="5" type="primary">recX</name>
    <name evidence="8" type="ORF">IAA70_07195</name>
</gene>
<evidence type="ECO:0000313" key="9">
    <source>
        <dbReference type="Proteomes" id="UP000824258"/>
    </source>
</evidence>
<sequence length="210" mass="24015">MTIEKLEPLSQQPHMFRITLSDGTRLKTQDYVVAALHLRTGMELDEEAHQQLLDAVGKASAKTRAVRMISAAGHSKKELQRRLVEKGERVEDAQEAVAWLSELKLLDDAKTAEQLVRSAVAKGYGRSRIRQILYEKSIPQEYWEDALSLVPEMDEAIDRFLERRFRGNAPEEKEVKRAVDALLRRGHSYSDIRAGLQRYDESLELDDAEL</sequence>
<comment type="function">
    <text evidence="5">Modulates RecA activity.</text>
</comment>
<feature type="domain" description="RecX first three-helical" evidence="7">
    <location>
        <begin position="61"/>
        <end position="100"/>
    </location>
</feature>
<comment type="similarity">
    <text evidence="2 5">Belongs to the RecX family.</text>
</comment>
<dbReference type="EMBL" id="DVGD01000234">
    <property type="protein sequence ID" value="HIR10173.1"/>
    <property type="molecule type" value="Genomic_DNA"/>
</dbReference>
<dbReference type="PANTHER" id="PTHR33602:SF1">
    <property type="entry name" value="REGULATORY PROTEIN RECX FAMILY PROTEIN"/>
    <property type="match status" value="1"/>
</dbReference>
<name>A0A9D1AAP2_9FIRM</name>
<dbReference type="Pfam" id="PF21982">
    <property type="entry name" value="RecX_HTH1"/>
    <property type="match status" value="1"/>
</dbReference>
<protein>
    <recommendedName>
        <fullName evidence="3 5">Regulatory protein RecX</fullName>
    </recommendedName>
</protein>
<accession>A0A9D1AAP2</accession>
<dbReference type="AlphaFoldDB" id="A0A9D1AAP2"/>
<dbReference type="InterPro" id="IPR053924">
    <property type="entry name" value="RecX_HTH_2nd"/>
</dbReference>
<comment type="caution">
    <text evidence="8">The sequence shown here is derived from an EMBL/GenBank/DDBJ whole genome shotgun (WGS) entry which is preliminary data.</text>
</comment>
<dbReference type="InterPro" id="IPR036388">
    <property type="entry name" value="WH-like_DNA-bd_sf"/>
</dbReference>
<reference evidence="8" key="1">
    <citation type="submission" date="2020-10" db="EMBL/GenBank/DDBJ databases">
        <authorList>
            <person name="Gilroy R."/>
        </authorList>
    </citation>
    <scope>NUCLEOTIDE SEQUENCE</scope>
    <source>
        <strain evidence="8">ChiHjej9B8-7071</strain>
    </source>
</reference>
<evidence type="ECO:0000313" key="8">
    <source>
        <dbReference type="EMBL" id="HIR10173.1"/>
    </source>
</evidence>
<comment type="subcellular location">
    <subcellularLocation>
        <location evidence="1 5">Cytoplasm</location>
    </subcellularLocation>
</comment>
<dbReference type="PANTHER" id="PTHR33602">
    <property type="entry name" value="REGULATORY PROTEIN RECX FAMILY PROTEIN"/>
    <property type="match status" value="1"/>
</dbReference>
<proteinExistence type="inferred from homology"/>
<evidence type="ECO:0000259" key="7">
    <source>
        <dbReference type="Pfam" id="PF21982"/>
    </source>
</evidence>
<evidence type="ECO:0000256" key="3">
    <source>
        <dbReference type="ARBA" id="ARBA00018111"/>
    </source>
</evidence>
<dbReference type="Proteomes" id="UP000824258">
    <property type="component" value="Unassembled WGS sequence"/>
</dbReference>
<dbReference type="InterPro" id="IPR053926">
    <property type="entry name" value="RecX_HTH_1st"/>
</dbReference>
<dbReference type="HAMAP" id="MF_01114">
    <property type="entry name" value="RecX"/>
    <property type="match status" value="1"/>
</dbReference>
<dbReference type="GO" id="GO:0005737">
    <property type="term" value="C:cytoplasm"/>
    <property type="evidence" value="ECO:0007669"/>
    <property type="project" value="UniProtKB-SubCell"/>
</dbReference>
<dbReference type="GO" id="GO:0006282">
    <property type="term" value="P:regulation of DNA repair"/>
    <property type="evidence" value="ECO:0007669"/>
    <property type="project" value="UniProtKB-UniRule"/>
</dbReference>
<evidence type="ECO:0000256" key="5">
    <source>
        <dbReference type="HAMAP-Rule" id="MF_01114"/>
    </source>
</evidence>
<evidence type="ECO:0000256" key="2">
    <source>
        <dbReference type="ARBA" id="ARBA00009695"/>
    </source>
</evidence>